<keyword evidence="1" id="KW-0689">Ribosomal protein</keyword>
<dbReference type="SUPFAM" id="SSF50447">
    <property type="entry name" value="Translation proteins"/>
    <property type="match status" value="1"/>
</dbReference>
<dbReference type="AlphaFoldDB" id="A0A1R0GZP7"/>
<dbReference type="GO" id="GO:0005762">
    <property type="term" value="C:mitochondrial large ribosomal subunit"/>
    <property type="evidence" value="ECO:0007669"/>
    <property type="project" value="TreeGrafter"/>
</dbReference>
<dbReference type="EMBL" id="LSSL01001608">
    <property type="protein sequence ID" value="OLY82359.1"/>
    <property type="molecule type" value="Genomic_DNA"/>
</dbReference>
<comment type="caution">
    <text evidence="1">The sequence shown here is derived from an EMBL/GenBank/DDBJ whole genome shotgun (WGS) entry which is preliminary data.</text>
</comment>
<dbReference type="InterPro" id="IPR009000">
    <property type="entry name" value="Transl_B-barrel_sf"/>
</dbReference>
<gene>
    <name evidence="1" type="ORF">AYI68_g3521</name>
</gene>
<dbReference type="Gene3D" id="2.40.30.10">
    <property type="entry name" value="Translation factors"/>
    <property type="match status" value="1"/>
</dbReference>
<keyword evidence="2" id="KW-1185">Reference proteome</keyword>
<proteinExistence type="predicted"/>
<dbReference type="Proteomes" id="UP000187455">
    <property type="component" value="Unassembled WGS sequence"/>
</dbReference>
<dbReference type="GO" id="GO:0006412">
    <property type="term" value="P:translation"/>
    <property type="evidence" value="ECO:0007669"/>
    <property type="project" value="InterPro"/>
</dbReference>
<dbReference type="OrthoDB" id="274683at2759"/>
<dbReference type="STRING" id="133383.A0A1R0GZP7"/>
<reference evidence="1 2" key="1">
    <citation type="journal article" date="2016" name="Mol. Biol. Evol.">
        <title>Genome-Wide Survey of Gut Fungi (Harpellales) Reveals the First Horizontally Transferred Ubiquitin Gene from a Mosquito Host.</title>
        <authorList>
            <person name="Wang Y."/>
            <person name="White M.M."/>
            <person name="Kvist S."/>
            <person name="Moncalvo J.M."/>
        </authorList>
    </citation>
    <scope>NUCLEOTIDE SEQUENCE [LARGE SCALE GENOMIC DNA]</scope>
    <source>
        <strain evidence="1 2">ALG-7-W6</strain>
    </source>
</reference>
<dbReference type="PANTHER" id="PTHR11229:SF8">
    <property type="entry name" value="LARGE RIBOSOMAL SUBUNIT PROTEIN UL3M"/>
    <property type="match status" value="1"/>
</dbReference>
<sequence>MSLVRIAPIQAQRQGSPIFAIIYLLFLNKAIFQFLEDKGFATLGKDLAAKETGVIKKKGKLVTKVIPGKWTPESMRTGVIAKKIGMSFIWDEWGIRTPVTVLHLEGVQVVSVVKTSNEMFPRLQIGAGYPKTGEINKPLSFHFKKHGVAARTTLAEFPVPPDAVLQPG</sequence>
<organism evidence="1 2">
    <name type="scientific">Smittium mucronatum</name>
    <dbReference type="NCBI Taxonomy" id="133383"/>
    <lineage>
        <taxon>Eukaryota</taxon>
        <taxon>Fungi</taxon>
        <taxon>Fungi incertae sedis</taxon>
        <taxon>Zoopagomycota</taxon>
        <taxon>Kickxellomycotina</taxon>
        <taxon>Harpellomycetes</taxon>
        <taxon>Harpellales</taxon>
        <taxon>Legeriomycetaceae</taxon>
        <taxon>Smittium</taxon>
    </lineage>
</organism>
<name>A0A1R0GZP7_9FUNG</name>
<dbReference type="InterPro" id="IPR019927">
    <property type="entry name" value="Ribosomal_uL3_bac/org-type"/>
</dbReference>
<protein>
    <submittedName>
        <fullName evidence="1">50S ribosomal protein L3</fullName>
    </submittedName>
</protein>
<dbReference type="PANTHER" id="PTHR11229">
    <property type="entry name" value="50S RIBOSOMAL PROTEIN L3"/>
    <property type="match status" value="1"/>
</dbReference>
<dbReference type="GO" id="GO:0003735">
    <property type="term" value="F:structural constituent of ribosome"/>
    <property type="evidence" value="ECO:0007669"/>
    <property type="project" value="InterPro"/>
</dbReference>
<keyword evidence="1" id="KW-0687">Ribonucleoprotein</keyword>
<evidence type="ECO:0000313" key="1">
    <source>
        <dbReference type="EMBL" id="OLY82359.1"/>
    </source>
</evidence>
<accession>A0A1R0GZP7</accession>
<evidence type="ECO:0000313" key="2">
    <source>
        <dbReference type="Proteomes" id="UP000187455"/>
    </source>
</evidence>